<name>A0A484BS20_DRONA</name>
<dbReference type="EMBL" id="LSRL02000008">
    <property type="protein sequence ID" value="TDG51626.1"/>
    <property type="molecule type" value="Genomic_DNA"/>
</dbReference>
<gene>
    <name evidence="2" type="ORF">AWZ03_002086</name>
</gene>
<accession>A0A484BS20</accession>
<evidence type="ECO:0000256" key="1">
    <source>
        <dbReference type="SAM" id="MobiDB-lite"/>
    </source>
</evidence>
<sequence length="167" mass="18231">MHANFSLAYLDLSSAGALFAPTLLTSGSPMQQRRDSILKQQGSVKSEKRVSIKQTPSSSNLANINNNNNNNNNASKVEYVSERQVELASGPGSSKGRLTTKPPAGPRPASLIITKNDSNAQFQLLRSTSIEYEDIEAQQRASIRAIRTTLLDQQEDESAPLVFTVRK</sequence>
<feature type="region of interest" description="Disordered" evidence="1">
    <location>
        <begin position="38"/>
        <end position="109"/>
    </location>
</feature>
<evidence type="ECO:0000313" key="2">
    <source>
        <dbReference type="EMBL" id="TDG51626.1"/>
    </source>
</evidence>
<evidence type="ECO:0000313" key="3">
    <source>
        <dbReference type="Proteomes" id="UP000295192"/>
    </source>
</evidence>
<dbReference type="AlphaFoldDB" id="A0A484BS20"/>
<organism evidence="2 3">
    <name type="scientific">Drosophila navojoa</name>
    <name type="common">Fruit fly</name>
    <dbReference type="NCBI Taxonomy" id="7232"/>
    <lineage>
        <taxon>Eukaryota</taxon>
        <taxon>Metazoa</taxon>
        <taxon>Ecdysozoa</taxon>
        <taxon>Arthropoda</taxon>
        <taxon>Hexapoda</taxon>
        <taxon>Insecta</taxon>
        <taxon>Pterygota</taxon>
        <taxon>Neoptera</taxon>
        <taxon>Endopterygota</taxon>
        <taxon>Diptera</taxon>
        <taxon>Brachycera</taxon>
        <taxon>Muscomorpha</taxon>
        <taxon>Ephydroidea</taxon>
        <taxon>Drosophilidae</taxon>
        <taxon>Drosophila</taxon>
    </lineage>
</organism>
<protein>
    <submittedName>
        <fullName evidence="2">Uncharacterized protein</fullName>
    </submittedName>
</protein>
<feature type="compositionally biased region" description="Low complexity" evidence="1">
    <location>
        <begin position="57"/>
        <end position="75"/>
    </location>
</feature>
<proteinExistence type="predicted"/>
<dbReference type="OrthoDB" id="6084525at2759"/>
<dbReference type="STRING" id="7232.A0A484BS20"/>
<dbReference type="Proteomes" id="UP000295192">
    <property type="component" value="Unassembled WGS sequence"/>
</dbReference>
<reference evidence="2 3" key="1">
    <citation type="journal article" date="2019" name="J. Hered.">
        <title>An Improved Genome Assembly for Drosophila navojoa, the Basal Species in the mojavensis Cluster.</title>
        <authorList>
            <person name="Vanderlinde T."/>
            <person name="Dupim E.G."/>
            <person name="Nazario-Yepiz N.O."/>
            <person name="Carvalho A.B."/>
        </authorList>
    </citation>
    <scope>NUCLEOTIDE SEQUENCE [LARGE SCALE GENOMIC DNA]</scope>
    <source>
        <strain evidence="2">Navoj_Jal97</strain>
        <tissue evidence="2">Whole organism</tissue>
    </source>
</reference>
<keyword evidence="3" id="KW-1185">Reference proteome</keyword>
<comment type="caution">
    <text evidence="2">The sequence shown here is derived from an EMBL/GenBank/DDBJ whole genome shotgun (WGS) entry which is preliminary data.</text>
</comment>